<organism evidence="2 3">
    <name type="scientific">Laccaria amethystina LaAM-08-1</name>
    <dbReference type="NCBI Taxonomy" id="1095629"/>
    <lineage>
        <taxon>Eukaryota</taxon>
        <taxon>Fungi</taxon>
        <taxon>Dikarya</taxon>
        <taxon>Basidiomycota</taxon>
        <taxon>Agaricomycotina</taxon>
        <taxon>Agaricomycetes</taxon>
        <taxon>Agaricomycetidae</taxon>
        <taxon>Agaricales</taxon>
        <taxon>Agaricineae</taxon>
        <taxon>Hydnangiaceae</taxon>
        <taxon>Laccaria</taxon>
    </lineage>
</organism>
<reference evidence="3" key="2">
    <citation type="submission" date="2015-01" db="EMBL/GenBank/DDBJ databases">
        <title>Evolutionary Origins and Diversification of the Mycorrhizal Mutualists.</title>
        <authorList>
            <consortium name="DOE Joint Genome Institute"/>
            <consortium name="Mycorrhizal Genomics Consortium"/>
            <person name="Kohler A."/>
            <person name="Kuo A."/>
            <person name="Nagy L.G."/>
            <person name="Floudas D."/>
            <person name="Copeland A."/>
            <person name="Barry K.W."/>
            <person name="Cichocki N."/>
            <person name="Veneault-Fourrey C."/>
            <person name="LaButti K."/>
            <person name="Lindquist E.A."/>
            <person name="Lipzen A."/>
            <person name="Lundell T."/>
            <person name="Morin E."/>
            <person name="Murat C."/>
            <person name="Riley R."/>
            <person name="Ohm R."/>
            <person name="Sun H."/>
            <person name="Tunlid A."/>
            <person name="Henrissat B."/>
            <person name="Grigoriev I.V."/>
            <person name="Hibbett D.S."/>
            <person name="Martin F."/>
        </authorList>
    </citation>
    <scope>NUCLEOTIDE SEQUENCE [LARGE SCALE GENOMIC DNA]</scope>
    <source>
        <strain evidence="3">LaAM-08-1</strain>
    </source>
</reference>
<proteinExistence type="predicted"/>
<evidence type="ECO:0000313" key="2">
    <source>
        <dbReference type="EMBL" id="KIJ97701.1"/>
    </source>
</evidence>
<accession>A0A0C9XJC4</accession>
<dbReference type="AlphaFoldDB" id="A0A0C9XJC4"/>
<gene>
    <name evidence="2" type="ORF">K443DRAFT_681334</name>
</gene>
<evidence type="ECO:0000256" key="1">
    <source>
        <dbReference type="SAM" id="MobiDB-lite"/>
    </source>
</evidence>
<dbReference type="OrthoDB" id="2995174at2759"/>
<evidence type="ECO:0000313" key="3">
    <source>
        <dbReference type="Proteomes" id="UP000054477"/>
    </source>
</evidence>
<dbReference type="EMBL" id="KN838686">
    <property type="protein sequence ID" value="KIJ97701.1"/>
    <property type="molecule type" value="Genomic_DNA"/>
</dbReference>
<dbReference type="Proteomes" id="UP000054477">
    <property type="component" value="Unassembled WGS sequence"/>
</dbReference>
<keyword evidence="3" id="KW-1185">Reference proteome</keyword>
<protein>
    <submittedName>
        <fullName evidence="2">Uncharacterized protein</fullName>
    </submittedName>
</protein>
<feature type="region of interest" description="Disordered" evidence="1">
    <location>
        <begin position="1"/>
        <end position="36"/>
    </location>
</feature>
<dbReference type="HOGENOM" id="CLU_033651_1_0_1"/>
<reference evidence="2 3" key="1">
    <citation type="submission" date="2014-04" db="EMBL/GenBank/DDBJ databases">
        <authorList>
            <consortium name="DOE Joint Genome Institute"/>
            <person name="Kuo A."/>
            <person name="Kohler A."/>
            <person name="Nagy L.G."/>
            <person name="Floudas D."/>
            <person name="Copeland A."/>
            <person name="Barry K.W."/>
            <person name="Cichocki N."/>
            <person name="Veneault-Fourrey C."/>
            <person name="LaButti K."/>
            <person name="Lindquist E.A."/>
            <person name="Lipzen A."/>
            <person name="Lundell T."/>
            <person name="Morin E."/>
            <person name="Murat C."/>
            <person name="Sun H."/>
            <person name="Tunlid A."/>
            <person name="Henrissat B."/>
            <person name="Grigoriev I.V."/>
            <person name="Hibbett D.S."/>
            <person name="Martin F."/>
            <person name="Nordberg H.P."/>
            <person name="Cantor M.N."/>
            <person name="Hua S.X."/>
        </authorList>
    </citation>
    <scope>NUCLEOTIDE SEQUENCE [LARGE SCALE GENOMIC DNA]</scope>
    <source>
        <strain evidence="2 3">LaAM-08-1</strain>
    </source>
</reference>
<name>A0A0C9XJC4_9AGAR</name>
<sequence>MTIGDGVSPPNLLSDGRNPEPVSSDGLGGTEPNPGPGPRYVYYRLYTQDGPIKSNNPIYSNNAFISRILPRSVAPPHTAASLKKHLCKVEGFLAPESCALYLSLSEKVPVGGAVRLSFRGDLVPGSSSLDPLALVVGPEENGTRSPAPIKTGELGQWIGEQVQIRLVHYRVYNESGEMTSKTSFDKYDTSLGCIDLFCVSPPHTVASLKACIAKAEGMTDHDLQAFEDMGEIIMKDDDTINILADVYPGIVQDAPIAIVFDSETRSDRAFAKRIQIIYPTGTWASPDPKWHSMKDKEILQTDGILRSEIYNPNKIEYKCYMAINSEGKKALVAESFSKFC</sequence>